<keyword evidence="4 6" id="KW-0464">Manganese</keyword>
<keyword evidence="10" id="KW-1185">Reference proteome</keyword>
<evidence type="ECO:0000259" key="8">
    <source>
        <dbReference type="Pfam" id="PF13382"/>
    </source>
</evidence>
<dbReference type="InterPro" id="IPR011059">
    <property type="entry name" value="Metal-dep_hydrolase_composite"/>
</dbReference>
<organism evidence="9 10">
    <name type="scientific">Methanobacterium alkalithermotolerans</name>
    <dbReference type="NCBI Taxonomy" id="2731220"/>
    <lineage>
        <taxon>Archaea</taxon>
        <taxon>Methanobacteriati</taxon>
        <taxon>Methanobacteriota</taxon>
        <taxon>Methanomada group</taxon>
        <taxon>Methanobacteria</taxon>
        <taxon>Methanobacteriales</taxon>
        <taxon>Methanobacteriaceae</taxon>
        <taxon>Methanobacterium</taxon>
    </lineage>
</organism>
<evidence type="ECO:0000256" key="3">
    <source>
        <dbReference type="ARBA" id="ARBA00022801"/>
    </source>
</evidence>
<comment type="similarity">
    <text evidence="1 6">Belongs to the metallo-dependent hydrolases superfamily. Adenine deaminase family.</text>
</comment>
<dbReference type="SUPFAM" id="SSF51556">
    <property type="entry name" value="Metallo-dependent hydrolases"/>
    <property type="match status" value="1"/>
</dbReference>
<dbReference type="InterPro" id="IPR032466">
    <property type="entry name" value="Metal_Hydrolase"/>
</dbReference>
<dbReference type="InterPro" id="IPR006679">
    <property type="entry name" value="Adenine_deam"/>
</dbReference>
<evidence type="ECO:0000313" key="9">
    <source>
        <dbReference type="EMBL" id="QUH22922.1"/>
    </source>
</evidence>
<dbReference type="InterPro" id="IPR006680">
    <property type="entry name" value="Amidohydro-rel"/>
</dbReference>
<sequence>MIKGNILNVFTREIYPAEIKIESGIISCVKKIKGDFEGIIIPGLIDAHIHIESSMLTPAFFAQAVVPHGTVGVVADPHEIANVMGIEGIDYMIEDSSTIPLRFFYTAPSCVPATSFETSGAAISPQIIESLMQKDEIVALGEMMNFPGVIHDDPEVLKKIEIAHKHHKPVDGHAPLLSGVDICKYASVGISTDHECSTLEEAREKKELGMKIMIREGSSAQNLESLWKVGGEFLVSDDKDLEDLLKGHMDILIKKSIKLGMDPFKAIQMATINPANHYSLPMGAISPGRLADFIKVDNLENFNVQEVYIGGKLVARNGKSLFKANSASLKSSFNFTPKKPSDFNIFSPGSKARVRVIQVEDGQIITHESQADLEIKGGILIPDLTSDVLKISLIERYGGNKMSNAFVKGFGIKEGALASSVAHDSHNIVVVGSHEDYMSRAVELVRKNGGGLSATSKESEKIFQLPIAGLMTNQPGKKAIFHLKELQGLVKDMGCILESPFMTLSFLALLVIPELKISDQGLFDGNKFQLVDVIKEIIF</sequence>
<proteinExistence type="inferred from homology"/>
<dbReference type="Gene3D" id="3.20.20.140">
    <property type="entry name" value="Metal-dependent hydrolases"/>
    <property type="match status" value="1"/>
</dbReference>
<dbReference type="GeneID" id="64819824"/>
<dbReference type="EC" id="3.5.4.2" evidence="2 6"/>
<dbReference type="OrthoDB" id="24954at2157"/>
<evidence type="ECO:0000256" key="1">
    <source>
        <dbReference type="ARBA" id="ARBA00006773"/>
    </source>
</evidence>
<dbReference type="AlphaFoldDB" id="A0A8T8K4Y0"/>
<dbReference type="Proteomes" id="UP000681041">
    <property type="component" value="Chromosome"/>
</dbReference>
<dbReference type="Pfam" id="PF13382">
    <property type="entry name" value="Adenine_deam_C"/>
    <property type="match status" value="1"/>
</dbReference>
<dbReference type="CDD" id="cd01295">
    <property type="entry name" value="AdeC"/>
    <property type="match status" value="1"/>
</dbReference>
<evidence type="ECO:0000256" key="2">
    <source>
        <dbReference type="ARBA" id="ARBA00012782"/>
    </source>
</evidence>
<dbReference type="PANTHER" id="PTHR11113:SF2">
    <property type="entry name" value="ADENINE DEAMINASE"/>
    <property type="match status" value="1"/>
</dbReference>
<dbReference type="Pfam" id="PF01979">
    <property type="entry name" value="Amidohydro_1"/>
    <property type="match status" value="1"/>
</dbReference>
<dbReference type="SUPFAM" id="SSF51338">
    <property type="entry name" value="Composite domain of metallo-dependent hydrolases"/>
    <property type="match status" value="1"/>
</dbReference>
<feature type="domain" description="Amidohydrolase-related" evidence="7">
    <location>
        <begin position="39"/>
        <end position="314"/>
    </location>
</feature>
<dbReference type="PANTHER" id="PTHR11113">
    <property type="entry name" value="N-ACETYLGLUCOSAMINE-6-PHOSPHATE DEACETYLASE"/>
    <property type="match status" value="1"/>
</dbReference>
<evidence type="ECO:0000256" key="5">
    <source>
        <dbReference type="ARBA" id="ARBA00047720"/>
    </source>
</evidence>
<feature type="domain" description="Adenine deaminase C-terminal" evidence="8">
    <location>
        <begin position="363"/>
        <end position="529"/>
    </location>
</feature>
<dbReference type="RefSeq" id="WP_211533868.1">
    <property type="nucleotide sequence ID" value="NZ_CP058560.1"/>
</dbReference>
<dbReference type="EMBL" id="CP058560">
    <property type="protein sequence ID" value="QUH22922.1"/>
    <property type="molecule type" value="Genomic_DNA"/>
</dbReference>
<evidence type="ECO:0000256" key="4">
    <source>
        <dbReference type="ARBA" id="ARBA00023211"/>
    </source>
</evidence>
<gene>
    <name evidence="6 9" type="primary">ade</name>
    <name evidence="9" type="ORF">HYG87_03625</name>
</gene>
<dbReference type="KEGG" id="meme:HYG87_03625"/>
<evidence type="ECO:0000259" key="7">
    <source>
        <dbReference type="Pfam" id="PF01979"/>
    </source>
</evidence>
<accession>A0A8T8K4Y0</accession>
<dbReference type="NCBIfam" id="TIGR01178">
    <property type="entry name" value="ade"/>
    <property type="match status" value="1"/>
</dbReference>
<dbReference type="GO" id="GO:0006146">
    <property type="term" value="P:adenine catabolic process"/>
    <property type="evidence" value="ECO:0007669"/>
    <property type="project" value="InterPro"/>
</dbReference>
<protein>
    <recommendedName>
        <fullName evidence="2 6">Adenine deaminase</fullName>
        <shortName evidence="6">Adenase</shortName>
        <shortName evidence="6">Adenine aminase</shortName>
        <ecNumber evidence="2 6">3.5.4.2</ecNumber>
    </recommendedName>
</protein>
<comment type="catalytic activity">
    <reaction evidence="5 6">
        <text>adenine + H2O + H(+) = hypoxanthine + NH4(+)</text>
        <dbReference type="Rhea" id="RHEA:23688"/>
        <dbReference type="ChEBI" id="CHEBI:15377"/>
        <dbReference type="ChEBI" id="CHEBI:15378"/>
        <dbReference type="ChEBI" id="CHEBI:16708"/>
        <dbReference type="ChEBI" id="CHEBI:17368"/>
        <dbReference type="ChEBI" id="CHEBI:28938"/>
        <dbReference type="EC" id="3.5.4.2"/>
    </reaction>
</comment>
<evidence type="ECO:0000313" key="10">
    <source>
        <dbReference type="Proteomes" id="UP000681041"/>
    </source>
</evidence>
<comment type="cofactor">
    <cofactor evidence="6">
        <name>Mn(2+)</name>
        <dbReference type="ChEBI" id="CHEBI:29035"/>
    </cofactor>
</comment>
<dbReference type="InterPro" id="IPR026912">
    <property type="entry name" value="Adenine_deam_C"/>
</dbReference>
<dbReference type="Gene3D" id="2.30.40.10">
    <property type="entry name" value="Urease, subunit C, domain 1"/>
    <property type="match status" value="1"/>
</dbReference>
<dbReference type="GO" id="GO:0000034">
    <property type="term" value="F:adenine deaminase activity"/>
    <property type="evidence" value="ECO:0007669"/>
    <property type="project" value="UniProtKB-UniRule"/>
</dbReference>
<dbReference type="HAMAP" id="MF_01518">
    <property type="entry name" value="Adenine_deamin"/>
    <property type="match status" value="1"/>
</dbReference>
<evidence type="ECO:0000256" key="6">
    <source>
        <dbReference type="HAMAP-Rule" id="MF_01518"/>
    </source>
</evidence>
<reference evidence="9" key="1">
    <citation type="submission" date="2020-07" db="EMBL/GenBank/DDBJ databases">
        <title>Methanobacterium. sp. MethCan genome.</title>
        <authorList>
            <person name="Postec A."/>
            <person name="Quemeneur M."/>
        </authorList>
    </citation>
    <scope>NUCLEOTIDE SEQUENCE</scope>
    <source>
        <strain evidence="9">MethCAN</strain>
    </source>
</reference>
<keyword evidence="3 6" id="KW-0378">Hydrolase</keyword>
<name>A0A8T8K4Y0_9EURY</name>